<evidence type="ECO:0000256" key="1">
    <source>
        <dbReference type="SAM" id="MobiDB-lite"/>
    </source>
</evidence>
<feature type="compositionally biased region" description="Acidic residues" evidence="1">
    <location>
        <begin position="144"/>
        <end position="153"/>
    </location>
</feature>
<dbReference type="STRING" id="5539.A0A3E2GX49"/>
<dbReference type="OrthoDB" id="10629336at2759"/>
<gene>
    <name evidence="2" type="ORF">B7463_g11009</name>
</gene>
<dbReference type="AlphaFoldDB" id="A0A3E2GX49"/>
<protein>
    <submittedName>
        <fullName evidence="2">Uncharacterized protein</fullName>
    </submittedName>
</protein>
<feature type="region of interest" description="Disordered" evidence="1">
    <location>
        <begin position="1"/>
        <end position="153"/>
    </location>
</feature>
<feature type="compositionally biased region" description="Polar residues" evidence="1">
    <location>
        <begin position="1"/>
        <end position="17"/>
    </location>
</feature>
<feature type="compositionally biased region" description="Low complexity" evidence="1">
    <location>
        <begin position="94"/>
        <end position="114"/>
    </location>
</feature>
<sequence length="153" mass="15898">MATPSVASTRTSTSSNAIEHFQDSNVGADEFEAWGTMEENYFDAPSDNASKEISKSSGTANPFDDGGEPDFAGWLAAQAQKKPGSGKALPKGLSKPSSARPSTASRTPSSSNTSVAKKAAPSVSTTRVKAAPAKKIDTAPKATEDDDEWGEGW</sequence>
<keyword evidence="3" id="KW-1185">Reference proteome</keyword>
<evidence type="ECO:0000313" key="3">
    <source>
        <dbReference type="Proteomes" id="UP000258309"/>
    </source>
</evidence>
<reference evidence="2 3" key="1">
    <citation type="submission" date="2018-05" db="EMBL/GenBank/DDBJ databases">
        <title>Draft genome sequence of Scytalidium lignicola DSM 105466, a ubiquitous saprotrophic fungus.</title>
        <authorList>
            <person name="Buettner E."/>
            <person name="Gebauer A.M."/>
            <person name="Hofrichter M."/>
            <person name="Liers C."/>
            <person name="Kellner H."/>
        </authorList>
    </citation>
    <scope>NUCLEOTIDE SEQUENCE [LARGE SCALE GENOMIC DNA]</scope>
    <source>
        <strain evidence="2 3">DSM 105466</strain>
    </source>
</reference>
<name>A0A3E2GX49_SCYLI</name>
<evidence type="ECO:0000313" key="2">
    <source>
        <dbReference type="EMBL" id="RFU25323.1"/>
    </source>
</evidence>
<comment type="caution">
    <text evidence="2">The sequence shown here is derived from an EMBL/GenBank/DDBJ whole genome shotgun (WGS) entry which is preliminary data.</text>
</comment>
<organism evidence="2 3">
    <name type="scientific">Scytalidium lignicola</name>
    <name type="common">Hyphomycete</name>
    <dbReference type="NCBI Taxonomy" id="5539"/>
    <lineage>
        <taxon>Eukaryota</taxon>
        <taxon>Fungi</taxon>
        <taxon>Dikarya</taxon>
        <taxon>Ascomycota</taxon>
        <taxon>Pezizomycotina</taxon>
        <taxon>Leotiomycetes</taxon>
        <taxon>Leotiomycetes incertae sedis</taxon>
        <taxon>Scytalidium</taxon>
    </lineage>
</organism>
<dbReference type="EMBL" id="NCSJ02000343">
    <property type="protein sequence ID" value="RFU25323.1"/>
    <property type="molecule type" value="Genomic_DNA"/>
</dbReference>
<feature type="non-terminal residue" evidence="2">
    <location>
        <position position="1"/>
    </location>
</feature>
<accession>A0A3E2GX49</accession>
<proteinExistence type="predicted"/>
<dbReference type="Proteomes" id="UP000258309">
    <property type="component" value="Unassembled WGS sequence"/>
</dbReference>
<feature type="non-terminal residue" evidence="2">
    <location>
        <position position="153"/>
    </location>
</feature>